<evidence type="ECO:0000259" key="7">
    <source>
        <dbReference type="PROSITE" id="PS51352"/>
    </source>
</evidence>
<keyword evidence="6" id="KW-0812">Transmembrane</keyword>
<dbReference type="InterPro" id="IPR013740">
    <property type="entry name" value="Redoxin"/>
</dbReference>
<evidence type="ECO:0000313" key="8">
    <source>
        <dbReference type="EMBL" id="WWR45462.1"/>
    </source>
</evidence>
<evidence type="ECO:0000256" key="5">
    <source>
        <dbReference type="ARBA" id="ARBA00023284"/>
    </source>
</evidence>
<dbReference type="PANTHER" id="PTHR42852">
    <property type="entry name" value="THIOL:DISULFIDE INTERCHANGE PROTEIN DSBE"/>
    <property type="match status" value="1"/>
</dbReference>
<dbReference type="Proteomes" id="UP001364156">
    <property type="component" value="Chromosome"/>
</dbReference>
<dbReference type="CDD" id="cd03010">
    <property type="entry name" value="TlpA_like_DsbE"/>
    <property type="match status" value="1"/>
</dbReference>
<dbReference type="NCBIfam" id="TIGR00385">
    <property type="entry name" value="dsbE"/>
    <property type="match status" value="1"/>
</dbReference>
<reference evidence="8 9" key="1">
    <citation type="submission" date="2023-10" db="EMBL/GenBank/DDBJ databases">
        <title>Roseovarius strain S88 nov., isolated from a marine algae.</title>
        <authorList>
            <person name="Lee M.W."/>
            <person name="Lee J.K."/>
            <person name="Kim J.M."/>
            <person name="Choi D.G."/>
            <person name="Baek J.H."/>
            <person name="Bayburt H."/>
            <person name="Jung J.J."/>
            <person name="Han D.M."/>
            <person name="Jeon C.O."/>
        </authorList>
    </citation>
    <scope>NUCLEOTIDE SEQUENCE [LARGE SCALE GENOMIC DNA]</scope>
    <source>
        <strain evidence="8 9">S88</strain>
    </source>
</reference>
<evidence type="ECO:0000313" key="9">
    <source>
        <dbReference type="Proteomes" id="UP001364156"/>
    </source>
</evidence>
<dbReference type="PROSITE" id="PS51352">
    <property type="entry name" value="THIOREDOXIN_2"/>
    <property type="match status" value="1"/>
</dbReference>
<dbReference type="InterPro" id="IPR050553">
    <property type="entry name" value="Thioredoxin_ResA/DsbE_sf"/>
</dbReference>
<dbReference type="InterPro" id="IPR004799">
    <property type="entry name" value="Periplasmic_diS_OxRdtase_DsbE"/>
</dbReference>
<dbReference type="Gene3D" id="3.40.30.10">
    <property type="entry name" value="Glutaredoxin"/>
    <property type="match status" value="1"/>
</dbReference>
<feature type="domain" description="Thioredoxin" evidence="7">
    <location>
        <begin position="37"/>
        <end position="178"/>
    </location>
</feature>
<sequence>MAKVSPLMIAPPVIFMLLAGVFFVGMQRENPNELPSAFEGREAPVVALEQLAQKPLFEDATLREDGVKLVNFWASWCAPCRVEHPHLTALAEEGITIYGVNYKDNPGNAIGFLEELGDPYAGIGADTTGRMGLDWGLYGVPETYVINGQGEIVLRFAGPITERVMDSEIRPAIERAKN</sequence>
<keyword evidence="4" id="KW-1015">Disulfide bond</keyword>
<dbReference type="EMBL" id="CP146069">
    <property type="protein sequence ID" value="WWR45462.1"/>
    <property type="molecule type" value="Genomic_DNA"/>
</dbReference>
<dbReference type="Pfam" id="PF08534">
    <property type="entry name" value="Redoxin"/>
    <property type="match status" value="1"/>
</dbReference>
<dbReference type="InterPro" id="IPR036249">
    <property type="entry name" value="Thioredoxin-like_sf"/>
</dbReference>
<keyword evidence="9" id="KW-1185">Reference proteome</keyword>
<keyword evidence="5" id="KW-0676">Redox-active center</keyword>
<dbReference type="InterPro" id="IPR013766">
    <property type="entry name" value="Thioredoxin_domain"/>
</dbReference>
<evidence type="ECO:0000256" key="1">
    <source>
        <dbReference type="ARBA" id="ARBA00004196"/>
    </source>
</evidence>
<accession>A0ABZ2HCR9</accession>
<dbReference type="InterPro" id="IPR017937">
    <property type="entry name" value="Thioredoxin_CS"/>
</dbReference>
<name>A0ABZ2HCR9_9RHOB</name>
<comment type="subcellular location">
    <subcellularLocation>
        <location evidence="1">Cell envelope</location>
    </subcellularLocation>
</comment>
<organism evidence="8 9">
    <name type="scientific">Roseovarius phycicola</name>
    <dbReference type="NCBI Taxonomy" id="3080976"/>
    <lineage>
        <taxon>Bacteria</taxon>
        <taxon>Pseudomonadati</taxon>
        <taxon>Pseudomonadota</taxon>
        <taxon>Alphaproteobacteria</taxon>
        <taxon>Rhodobacterales</taxon>
        <taxon>Roseobacteraceae</taxon>
        <taxon>Roseovarius</taxon>
    </lineage>
</organism>
<evidence type="ECO:0000256" key="4">
    <source>
        <dbReference type="ARBA" id="ARBA00023157"/>
    </source>
</evidence>
<gene>
    <name evidence="8" type="ORF">RZ517_11700</name>
</gene>
<feature type="transmembrane region" description="Helical" evidence="6">
    <location>
        <begin position="7"/>
        <end position="26"/>
    </location>
</feature>
<dbReference type="PANTHER" id="PTHR42852:SF6">
    <property type="entry name" value="THIOL:DISULFIDE INTERCHANGE PROTEIN DSBE"/>
    <property type="match status" value="1"/>
</dbReference>
<keyword evidence="6" id="KW-1133">Transmembrane helix</keyword>
<proteinExistence type="inferred from homology"/>
<dbReference type="PROSITE" id="PS00194">
    <property type="entry name" value="THIOREDOXIN_1"/>
    <property type="match status" value="1"/>
</dbReference>
<keyword evidence="6" id="KW-0472">Membrane</keyword>
<dbReference type="SUPFAM" id="SSF52833">
    <property type="entry name" value="Thioredoxin-like"/>
    <property type="match status" value="1"/>
</dbReference>
<keyword evidence="3" id="KW-0201">Cytochrome c-type biogenesis</keyword>
<protein>
    <submittedName>
        <fullName evidence="8">DsbE family thiol:disulfide interchange protein</fullName>
    </submittedName>
</protein>
<comment type="similarity">
    <text evidence="2">Belongs to the thioredoxin family. DsbE subfamily.</text>
</comment>
<dbReference type="RefSeq" id="WP_338548403.1">
    <property type="nucleotide sequence ID" value="NZ_CP146069.1"/>
</dbReference>
<evidence type="ECO:0000256" key="2">
    <source>
        <dbReference type="ARBA" id="ARBA00007758"/>
    </source>
</evidence>
<evidence type="ECO:0000256" key="6">
    <source>
        <dbReference type="SAM" id="Phobius"/>
    </source>
</evidence>
<evidence type="ECO:0000256" key="3">
    <source>
        <dbReference type="ARBA" id="ARBA00022748"/>
    </source>
</evidence>